<comment type="caution">
    <text evidence="2">The sequence shown here is derived from an EMBL/GenBank/DDBJ whole genome shotgun (WGS) entry which is preliminary data.</text>
</comment>
<dbReference type="InterPro" id="IPR007814">
    <property type="entry name" value="PaaA_PaaC"/>
</dbReference>
<dbReference type="Proteomes" id="UP000242972">
    <property type="component" value="Unassembled WGS sequence"/>
</dbReference>
<dbReference type="GO" id="GO:0010124">
    <property type="term" value="P:phenylacetate catabolic process"/>
    <property type="evidence" value="ECO:0007669"/>
    <property type="project" value="InterPro"/>
</dbReference>
<evidence type="ECO:0000256" key="1">
    <source>
        <dbReference type="SAM" id="MobiDB-lite"/>
    </source>
</evidence>
<proteinExistence type="predicted"/>
<feature type="region of interest" description="Disordered" evidence="1">
    <location>
        <begin position="255"/>
        <end position="276"/>
    </location>
</feature>
<evidence type="ECO:0000313" key="3">
    <source>
        <dbReference type="Proteomes" id="UP000242972"/>
    </source>
</evidence>
<dbReference type="SUPFAM" id="SSF47240">
    <property type="entry name" value="Ferritin-like"/>
    <property type="match status" value="1"/>
</dbReference>
<evidence type="ECO:0008006" key="4">
    <source>
        <dbReference type="Google" id="ProtNLM"/>
    </source>
</evidence>
<reference evidence="2 3" key="1">
    <citation type="journal article" date="2014" name="BMC Genomics">
        <title>Comparison of environmental and isolate Sulfobacillus genomes reveals diverse carbon, sulfur, nitrogen, and hydrogen metabolisms.</title>
        <authorList>
            <person name="Justice N.B."/>
            <person name="Norman A."/>
            <person name="Brown C.T."/>
            <person name="Singh A."/>
            <person name="Thomas B.C."/>
            <person name="Banfield J.F."/>
        </authorList>
    </citation>
    <scope>NUCLEOTIDE SEQUENCE [LARGE SCALE GENOMIC DNA]</scope>
    <source>
        <strain evidence="2">AMDSBA4</strain>
    </source>
</reference>
<gene>
    <name evidence="2" type="ORF">C7B46_06815</name>
</gene>
<dbReference type="Gene3D" id="1.20.1260.10">
    <property type="match status" value="1"/>
</dbReference>
<sequence length="276" mass="31549">MPTESSGVIEKLLVRNELLCLADTKWVLAHWYLKVLPNGRRLDDFTALSALLQEELGHTRALFRFLEEGHAGELEFDRTPQQIHSMELLDYPPQNWADFVLTALLAETATWELAKSLQNHLPTHLLGKMGEEEYFHQLALKGWSLSFNDRDREDLQQVFLPRVTAMKQWLVNNDSDPLEQAGLRYGTLDEGVLRILDYVHGLGREAGWDVPQLESENSLTGGSWDNARRRMTASFLPAKLWELMVPTNEFAVLARRPRPASDRDRLSSQTQGEVSN</sequence>
<dbReference type="AlphaFoldDB" id="A0A2T2XHW5"/>
<organism evidence="2 3">
    <name type="scientific">Sulfobacillus benefaciens</name>
    <dbReference type="NCBI Taxonomy" id="453960"/>
    <lineage>
        <taxon>Bacteria</taxon>
        <taxon>Bacillati</taxon>
        <taxon>Bacillota</taxon>
        <taxon>Clostridia</taxon>
        <taxon>Eubacteriales</taxon>
        <taxon>Clostridiales Family XVII. Incertae Sedis</taxon>
        <taxon>Sulfobacillus</taxon>
    </lineage>
</organism>
<dbReference type="EMBL" id="PXYW01000012">
    <property type="protein sequence ID" value="PSR34105.1"/>
    <property type="molecule type" value="Genomic_DNA"/>
</dbReference>
<name>A0A2T2XHW5_9FIRM</name>
<protein>
    <recommendedName>
        <fullName evidence="4">Phenylacetic acid catabolic</fullName>
    </recommendedName>
</protein>
<dbReference type="InterPro" id="IPR012347">
    <property type="entry name" value="Ferritin-like"/>
</dbReference>
<dbReference type="Pfam" id="PF05138">
    <property type="entry name" value="PaaA_PaaC"/>
    <property type="match status" value="1"/>
</dbReference>
<accession>A0A2T2XHW5</accession>
<dbReference type="InterPro" id="IPR009078">
    <property type="entry name" value="Ferritin-like_SF"/>
</dbReference>
<evidence type="ECO:0000313" key="2">
    <source>
        <dbReference type="EMBL" id="PSR34105.1"/>
    </source>
</evidence>